<keyword evidence="3" id="KW-0813">Transport</keyword>
<evidence type="ECO:0000256" key="2">
    <source>
        <dbReference type="ARBA" id="ARBA00008240"/>
    </source>
</evidence>
<dbReference type="GO" id="GO:0015293">
    <property type="term" value="F:symporter activity"/>
    <property type="evidence" value="ECO:0007669"/>
    <property type="project" value="UniProtKB-KW"/>
</dbReference>
<feature type="transmembrane region" description="Helical" evidence="11">
    <location>
        <begin position="158"/>
        <end position="180"/>
    </location>
</feature>
<feature type="transmembrane region" description="Helical" evidence="11">
    <location>
        <begin position="20"/>
        <end position="46"/>
    </location>
</feature>
<dbReference type="Proteomes" id="UP000274843">
    <property type="component" value="Unassembled WGS sequence"/>
</dbReference>
<feature type="domain" description="Major facilitator superfamily (MFS) profile" evidence="12">
    <location>
        <begin position="20"/>
        <end position="428"/>
    </location>
</feature>
<evidence type="ECO:0000313" key="13">
    <source>
        <dbReference type="EMBL" id="ROS44732.1"/>
    </source>
</evidence>
<dbReference type="PROSITE" id="PS00216">
    <property type="entry name" value="SUGAR_TRANSPORT_1"/>
    <property type="match status" value="1"/>
</dbReference>
<dbReference type="FunFam" id="1.20.1250.20:FF:000001">
    <property type="entry name" value="Dicarboxylate MFS transporter"/>
    <property type="match status" value="1"/>
</dbReference>
<dbReference type="SUPFAM" id="SSF103473">
    <property type="entry name" value="MFS general substrate transporter"/>
    <property type="match status" value="1"/>
</dbReference>
<evidence type="ECO:0000256" key="1">
    <source>
        <dbReference type="ARBA" id="ARBA00004651"/>
    </source>
</evidence>
<dbReference type="GO" id="GO:0005886">
    <property type="term" value="C:plasma membrane"/>
    <property type="evidence" value="ECO:0007669"/>
    <property type="project" value="UniProtKB-SubCell"/>
</dbReference>
<feature type="transmembrane region" description="Helical" evidence="11">
    <location>
        <begin position="244"/>
        <end position="269"/>
    </location>
</feature>
<keyword evidence="7 11" id="KW-1133">Transmembrane helix</keyword>
<comment type="subcellular location">
    <subcellularLocation>
        <location evidence="1">Cell membrane</location>
        <topology evidence="1">Multi-pass membrane protein</topology>
    </subcellularLocation>
</comment>
<feature type="transmembrane region" description="Helical" evidence="11">
    <location>
        <begin position="402"/>
        <end position="422"/>
    </location>
</feature>
<evidence type="ECO:0000259" key="12">
    <source>
        <dbReference type="PROSITE" id="PS50850"/>
    </source>
</evidence>
<evidence type="ECO:0000256" key="11">
    <source>
        <dbReference type="SAM" id="Phobius"/>
    </source>
</evidence>
<proteinExistence type="inferred from homology"/>
<feature type="transmembrane region" description="Helical" evidence="11">
    <location>
        <begin position="93"/>
        <end position="115"/>
    </location>
</feature>
<dbReference type="RefSeq" id="WP_123686649.1">
    <property type="nucleotide sequence ID" value="NZ_JBIWJZ010000027.1"/>
</dbReference>
<keyword evidence="5 11" id="KW-0812">Transmembrane</keyword>
<keyword evidence="4" id="KW-1003">Cell membrane</keyword>
<dbReference type="InterPro" id="IPR005829">
    <property type="entry name" value="Sugar_transporter_CS"/>
</dbReference>
<comment type="similarity">
    <text evidence="2">Belongs to the major facilitator superfamily. Metabolite:H+ Symporter (MHS) family (TC 2.A.1.6) family.</text>
</comment>
<dbReference type="EMBL" id="RKHY01000001">
    <property type="protein sequence ID" value="ROS44732.1"/>
    <property type="molecule type" value="Genomic_DNA"/>
</dbReference>
<keyword evidence="14" id="KW-1185">Reference proteome</keyword>
<comment type="caution">
    <text evidence="13">The sequence shown here is derived from an EMBL/GenBank/DDBJ whole genome shotgun (WGS) entry which is preliminary data.</text>
</comment>
<feature type="transmembrane region" description="Helical" evidence="11">
    <location>
        <begin position="375"/>
        <end position="396"/>
    </location>
</feature>
<gene>
    <name evidence="13" type="ORF">EDD35_7183</name>
</gene>
<evidence type="ECO:0000256" key="4">
    <source>
        <dbReference type="ARBA" id="ARBA00022475"/>
    </source>
</evidence>
<organism evidence="13 14">
    <name type="scientific">Amycolatopsis thermoflava</name>
    <dbReference type="NCBI Taxonomy" id="84480"/>
    <lineage>
        <taxon>Bacteria</taxon>
        <taxon>Bacillati</taxon>
        <taxon>Actinomycetota</taxon>
        <taxon>Actinomycetes</taxon>
        <taxon>Pseudonocardiales</taxon>
        <taxon>Pseudonocardiaceae</taxon>
        <taxon>Amycolatopsis</taxon>
        <taxon>Amycolatopsis methanolica group</taxon>
    </lineage>
</organism>
<dbReference type="CDD" id="cd17369">
    <property type="entry name" value="MFS_ShiA_like"/>
    <property type="match status" value="1"/>
</dbReference>
<dbReference type="PANTHER" id="PTHR43045:SF1">
    <property type="entry name" value="SHIKIMATE TRANSPORTER"/>
    <property type="match status" value="1"/>
</dbReference>
<dbReference type="PROSITE" id="PS50850">
    <property type="entry name" value="MFS"/>
    <property type="match status" value="1"/>
</dbReference>
<feature type="transmembrane region" description="Helical" evidence="11">
    <location>
        <begin position="281"/>
        <end position="299"/>
    </location>
</feature>
<feature type="transmembrane region" description="Helical" evidence="11">
    <location>
        <begin position="311"/>
        <end position="329"/>
    </location>
</feature>
<feature type="transmembrane region" description="Helical" evidence="11">
    <location>
        <begin position="58"/>
        <end position="81"/>
    </location>
</feature>
<evidence type="ECO:0000313" key="14">
    <source>
        <dbReference type="Proteomes" id="UP000274843"/>
    </source>
</evidence>
<keyword evidence="8 11" id="KW-0472">Membrane</keyword>
<dbReference type="PANTHER" id="PTHR43045">
    <property type="entry name" value="SHIKIMATE TRANSPORTER"/>
    <property type="match status" value="1"/>
</dbReference>
<protein>
    <recommendedName>
        <fullName evidence="10">Putative proline/betaine transporter</fullName>
    </recommendedName>
</protein>
<dbReference type="InterPro" id="IPR005828">
    <property type="entry name" value="MFS_sugar_transport-like"/>
</dbReference>
<feature type="transmembrane region" description="Helical" evidence="11">
    <location>
        <begin position="192"/>
        <end position="211"/>
    </location>
</feature>
<dbReference type="GeneID" id="301848420"/>
<evidence type="ECO:0000256" key="5">
    <source>
        <dbReference type="ARBA" id="ARBA00022692"/>
    </source>
</evidence>
<dbReference type="InterPro" id="IPR020846">
    <property type="entry name" value="MFS_dom"/>
</dbReference>
<comment type="function">
    <text evidence="9">May be a proton symporter involved in the uptake of osmolytes such as proline and glycine betaine.</text>
</comment>
<evidence type="ECO:0000256" key="8">
    <source>
        <dbReference type="ARBA" id="ARBA00023136"/>
    </source>
</evidence>
<accession>A0A3N2H747</accession>
<evidence type="ECO:0000256" key="3">
    <source>
        <dbReference type="ARBA" id="ARBA00022448"/>
    </source>
</evidence>
<sequence length="428" mass="44702">MTHQPAVSVQASGTREARRVAVASFVGTAIEWYDFFLYGAAAALVFGPQFFPSSNPAVSQLASLTTFAVGFLARPVGGIVAGHFGDRIGRKRMLVISLLIMGMATVLVGLLPTYAQIGVAAPILLVVLRLAQGVGVGAEWGGAALMAVEHAPPSRRGLYGAAPQLGVPAGAIVANLVLLVASTSTREAFVEWGWRLGFLVSFVLVIFGLVIRRRLTESPLFEEAARHRPARVPLLEVLRDHPLAVLRAVFVTGASTAMGYIILTYILSYGTAEVGYSRNELLIVVILTSVVQLGAIYGLSGLADRFGRRKVIAAGAIAQAVAALLFFLVFDTGVFVLALVACVVTVITVSAQYGPLPALLSDQFPTRIRYSGVSLGYQLGNVVGGGLAPVVATAIFTASGSSLLVGVYLAGMALLALVAVALTPRGEA</sequence>
<dbReference type="Pfam" id="PF00083">
    <property type="entry name" value="Sugar_tr"/>
    <property type="match status" value="1"/>
</dbReference>
<dbReference type="Pfam" id="PF07690">
    <property type="entry name" value="MFS_1"/>
    <property type="match status" value="1"/>
</dbReference>
<reference evidence="13 14" key="1">
    <citation type="submission" date="2018-11" db="EMBL/GenBank/DDBJ databases">
        <title>Sequencing the genomes of 1000 actinobacteria strains.</title>
        <authorList>
            <person name="Klenk H.-P."/>
        </authorList>
    </citation>
    <scope>NUCLEOTIDE SEQUENCE [LARGE SCALE GENOMIC DNA]</scope>
    <source>
        <strain evidence="13 14">DSM 44348</strain>
    </source>
</reference>
<dbReference type="InterPro" id="IPR011701">
    <property type="entry name" value="MFS"/>
</dbReference>
<dbReference type="AlphaFoldDB" id="A0A3N2H747"/>
<name>A0A3N2H747_9PSEU</name>
<evidence type="ECO:0000256" key="10">
    <source>
        <dbReference type="ARBA" id="ARBA00039918"/>
    </source>
</evidence>
<evidence type="ECO:0000256" key="6">
    <source>
        <dbReference type="ARBA" id="ARBA00022847"/>
    </source>
</evidence>
<evidence type="ECO:0000256" key="7">
    <source>
        <dbReference type="ARBA" id="ARBA00022989"/>
    </source>
</evidence>
<keyword evidence="6" id="KW-0769">Symport</keyword>
<feature type="transmembrane region" description="Helical" evidence="11">
    <location>
        <begin position="335"/>
        <end position="354"/>
    </location>
</feature>
<dbReference type="Gene3D" id="1.20.1250.20">
    <property type="entry name" value="MFS general substrate transporter like domains"/>
    <property type="match status" value="2"/>
</dbReference>
<evidence type="ECO:0000256" key="9">
    <source>
        <dbReference type="ARBA" id="ARBA00037295"/>
    </source>
</evidence>
<dbReference type="InterPro" id="IPR036259">
    <property type="entry name" value="MFS_trans_sf"/>
</dbReference>